<dbReference type="InterPro" id="IPR025161">
    <property type="entry name" value="IS402-like_dom"/>
</dbReference>
<feature type="domain" description="Transposase IS4-like" evidence="1">
    <location>
        <begin position="101"/>
        <end position="258"/>
    </location>
</feature>
<dbReference type="PANTHER" id="PTHR30007">
    <property type="entry name" value="PHP DOMAIN PROTEIN"/>
    <property type="match status" value="1"/>
</dbReference>
<dbReference type="RefSeq" id="WP_380050307.1">
    <property type="nucleotide sequence ID" value="NZ_JBHSOH010000017.1"/>
</dbReference>
<reference evidence="4" key="1">
    <citation type="journal article" date="2019" name="Int. J. Syst. Evol. Microbiol.">
        <title>The Global Catalogue of Microorganisms (GCM) 10K type strain sequencing project: providing services to taxonomists for standard genome sequencing and annotation.</title>
        <authorList>
            <consortium name="The Broad Institute Genomics Platform"/>
            <consortium name="The Broad Institute Genome Sequencing Center for Infectious Disease"/>
            <person name="Wu L."/>
            <person name="Ma J."/>
        </authorList>
    </citation>
    <scope>NUCLEOTIDE SEQUENCE [LARGE SCALE GENOMIC DNA]</scope>
    <source>
        <strain evidence="4">CGMCC 1.15053</strain>
    </source>
</reference>
<evidence type="ECO:0000313" key="3">
    <source>
        <dbReference type="EMBL" id="MFC5849293.1"/>
    </source>
</evidence>
<dbReference type="EMBL" id="JBHSOH010000017">
    <property type="protein sequence ID" value="MFC5849293.1"/>
    <property type="molecule type" value="Genomic_DNA"/>
</dbReference>
<evidence type="ECO:0000259" key="2">
    <source>
        <dbReference type="Pfam" id="PF13340"/>
    </source>
</evidence>
<dbReference type="Pfam" id="PF13340">
    <property type="entry name" value="DUF4096"/>
    <property type="match status" value="1"/>
</dbReference>
<dbReference type="Pfam" id="PF01609">
    <property type="entry name" value="DDE_Tnp_1"/>
    <property type="match status" value="1"/>
</dbReference>
<dbReference type="NCBIfam" id="NF033580">
    <property type="entry name" value="transpos_IS5_3"/>
    <property type="match status" value="1"/>
</dbReference>
<feature type="domain" description="Insertion element IS402-like" evidence="2">
    <location>
        <begin position="7"/>
        <end position="83"/>
    </location>
</feature>
<organism evidence="3 4">
    <name type="scientific">Deinococcus petrolearius</name>
    <dbReference type="NCBI Taxonomy" id="1751295"/>
    <lineage>
        <taxon>Bacteria</taxon>
        <taxon>Thermotogati</taxon>
        <taxon>Deinococcota</taxon>
        <taxon>Deinococci</taxon>
        <taxon>Deinococcales</taxon>
        <taxon>Deinococcaceae</taxon>
        <taxon>Deinococcus</taxon>
    </lineage>
</organism>
<sequence length="274" mass="30858">MVEQLVPNELWALIEPVFPAPPARPRGGRQRQSNRRTVAGILYLLRWGLPWRQLPLALGLGSGRTCERRFNEWQRGGVWMRLWRILLDHAQQHGCLDWSRSALDSISIPAPRGGSHTGPNPTDRGKAGSKLHLLIDGQGLPLAISLSGANVHDSKQLEATVDAVPDVRNGRRGRPRRRPTKLYADKGDDFGRCRRALTHRRSVPRIARRGVESSSTLGRHRWRVERTLSWLVSYRKLAVRRERSSASFLALAQLACALIVWRRTRGALSAPQIA</sequence>
<proteinExistence type="predicted"/>
<dbReference type="Proteomes" id="UP001595979">
    <property type="component" value="Unassembled WGS sequence"/>
</dbReference>
<evidence type="ECO:0000259" key="1">
    <source>
        <dbReference type="Pfam" id="PF01609"/>
    </source>
</evidence>
<comment type="caution">
    <text evidence="3">The sequence shown here is derived from an EMBL/GenBank/DDBJ whole genome shotgun (WGS) entry which is preliminary data.</text>
</comment>
<name>A0ABW1DKP2_9DEIO</name>
<keyword evidence="4" id="KW-1185">Reference proteome</keyword>
<protein>
    <submittedName>
        <fullName evidence="3">IS5 family transposase</fullName>
    </submittedName>
</protein>
<dbReference type="PANTHER" id="PTHR30007:SF1">
    <property type="entry name" value="BLR1914 PROTEIN"/>
    <property type="match status" value="1"/>
</dbReference>
<evidence type="ECO:0000313" key="4">
    <source>
        <dbReference type="Proteomes" id="UP001595979"/>
    </source>
</evidence>
<accession>A0ABW1DKP2</accession>
<gene>
    <name evidence="3" type="ORF">ACFPQ6_13345</name>
</gene>
<dbReference type="InterPro" id="IPR002559">
    <property type="entry name" value="Transposase_11"/>
</dbReference>